<dbReference type="InterPro" id="IPR036086">
    <property type="entry name" value="ParB/Sulfiredoxin_sf"/>
</dbReference>
<dbReference type="EMBL" id="PZAO01000002">
    <property type="protein sequence ID" value="PTG71242.1"/>
    <property type="molecule type" value="Genomic_DNA"/>
</dbReference>
<keyword evidence="10" id="KW-1185">Reference proteome</keyword>
<dbReference type="EMBL" id="PZBZ01000012">
    <property type="protein sequence ID" value="PTG15941.1"/>
    <property type="molecule type" value="Genomic_DNA"/>
</dbReference>
<evidence type="ECO:0000259" key="5">
    <source>
        <dbReference type="SMART" id="SM00470"/>
    </source>
</evidence>
<dbReference type="Pfam" id="PF17762">
    <property type="entry name" value="HTH_ParB"/>
    <property type="match status" value="1"/>
</dbReference>
<dbReference type="Gene3D" id="3.90.1530.30">
    <property type="match status" value="1"/>
</dbReference>
<sequence>MKKPFSKLFGLKNKDELLEMVDETSQGVESIKIERIVPNRYQPRQTFDPARIEELAESIQAHGLLQPIVVRPIEENMYEIIAGERRFRALQHLHKSEADVIVRALSDEETAVVALIENIQRENLSAIEEAEAYKKLLAFEGITQSELAKSVGKSQSFIANKLRLLKLEPVVLDAVRDHRITERHGRALVGQTAERQEEMLDLILKEQLNVKQTEERLKTTENRVNEETNEGETVIARPPEFVQDISEARDIIADSLLEIKANGIKYEQKEKEHEDYYEINIRVYRK</sequence>
<dbReference type="Pfam" id="PF02195">
    <property type="entry name" value="ParB_N"/>
    <property type="match status" value="1"/>
</dbReference>
<keyword evidence="3" id="KW-0238">DNA-binding</keyword>
<evidence type="ECO:0000313" key="13">
    <source>
        <dbReference type="Proteomes" id="UP001240157"/>
    </source>
</evidence>
<evidence type="ECO:0000256" key="3">
    <source>
        <dbReference type="ARBA" id="ARBA00023125"/>
    </source>
</evidence>
<dbReference type="InterPro" id="IPR003115">
    <property type="entry name" value="ParB_N"/>
</dbReference>
<dbReference type="GeneID" id="93656656"/>
<evidence type="ECO:0000313" key="9">
    <source>
        <dbReference type="EMBL" id="PTG71242.1"/>
    </source>
</evidence>
<feature type="coiled-coil region" evidence="4">
    <location>
        <begin position="203"/>
        <end position="230"/>
    </location>
</feature>
<dbReference type="GO" id="GO:0009295">
    <property type="term" value="C:nucleoid"/>
    <property type="evidence" value="ECO:0007669"/>
    <property type="project" value="UniProtKB-SubCell"/>
</dbReference>
<dbReference type="EMBL" id="JAVGJF010000030">
    <property type="protein sequence ID" value="MDQ7175560.1"/>
    <property type="molecule type" value="Genomic_DNA"/>
</dbReference>
<dbReference type="GO" id="GO:0007059">
    <property type="term" value="P:chromosome segregation"/>
    <property type="evidence" value="ECO:0007669"/>
    <property type="project" value="TreeGrafter"/>
</dbReference>
<dbReference type="GO" id="GO:0003677">
    <property type="term" value="F:DNA binding"/>
    <property type="evidence" value="ECO:0007669"/>
    <property type="project" value="UniProtKB-KW"/>
</dbReference>
<evidence type="ECO:0000313" key="8">
    <source>
        <dbReference type="EMBL" id="PTG26735.1"/>
    </source>
</evidence>
<dbReference type="FunFam" id="1.10.10.2830:FF:000001">
    <property type="entry name" value="Chromosome partitioning protein ParB"/>
    <property type="match status" value="1"/>
</dbReference>
<dbReference type="GO" id="GO:0005694">
    <property type="term" value="C:chromosome"/>
    <property type="evidence" value="ECO:0007669"/>
    <property type="project" value="TreeGrafter"/>
</dbReference>
<dbReference type="NCBIfam" id="TIGR00180">
    <property type="entry name" value="parB_part"/>
    <property type="match status" value="1"/>
</dbReference>
<feature type="domain" description="ParB-like N-terminal" evidence="5">
    <location>
        <begin position="29"/>
        <end position="119"/>
    </location>
</feature>
<comment type="subcellular location">
    <subcellularLocation>
        <location evidence="1">Cytoplasm</location>
        <location evidence="1">Nucleoid</location>
    </subcellularLocation>
</comment>
<dbReference type="SUPFAM" id="SSF110849">
    <property type="entry name" value="ParB/Sulfiredoxin"/>
    <property type="match status" value="1"/>
</dbReference>
<dbReference type="SMART" id="SM00470">
    <property type="entry name" value="ParB"/>
    <property type="match status" value="1"/>
</dbReference>
<dbReference type="Proteomes" id="UP000242008">
    <property type="component" value="Unassembled WGS sequence"/>
</dbReference>
<evidence type="ECO:0000313" key="10">
    <source>
        <dbReference type="Proteomes" id="UP000242008"/>
    </source>
</evidence>
<name>A0AAE5T210_STACR</name>
<comment type="similarity">
    <text evidence="2">Belongs to the ParB family.</text>
</comment>
<evidence type="ECO:0000313" key="7">
    <source>
        <dbReference type="EMBL" id="PTG15941.1"/>
    </source>
</evidence>
<dbReference type="Gene3D" id="1.10.10.2830">
    <property type="match status" value="1"/>
</dbReference>
<dbReference type="EMBL" id="PZCM01000009">
    <property type="protein sequence ID" value="PTG26735.1"/>
    <property type="molecule type" value="Genomic_DNA"/>
</dbReference>
<evidence type="ECO:0000313" key="6">
    <source>
        <dbReference type="EMBL" id="MDQ7175560.1"/>
    </source>
</evidence>
<dbReference type="Proteomes" id="UP000242144">
    <property type="component" value="Unassembled WGS sequence"/>
</dbReference>
<dbReference type="PANTHER" id="PTHR33375">
    <property type="entry name" value="CHROMOSOME-PARTITIONING PROTEIN PARB-RELATED"/>
    <property type="match status" value="1"/>
</dbReference>
<comment type="caution">
    <text evidence="7">The sequence shown here is derived from an EMBL/GenBank/DDBJ whole genome shotgun (WGS) entry which is preliminary data.</text>
</comment>
<dbReference type="InterPro" id="IPR050336">
    <property type="entry name" value="Chromosome_partition/occlusion"/>
</dbReference>
<dbReference type="InterPro" id="IPR041468">
    <property type="entry name" value="HTH_ParB/Spo0J"/>
</dbReference>
<evidence type="ECO:0000256" key="1">
    <source>
        <dbReference type="ARBA" id="ARBA00004453"/>
    </source>
</evidence>
<dbReference type="Proteomes" id="UP001240157">
    <property type="component" value="Unassembled WGS sequence"/>
</dbReference>
<accession>A0AAE5T210</accession>
<reference evidence="7" key="2">
    <citation type="submission" date="2018-03" db="EMBL/GenBank/DDBJ databases">
        <authorList>
            <person name="Naushad S."/>
        </authorList>
    </citation>
    <scope>NUCLEOTIDE SEQUENCE</scope>
    <source>
        <strain evidence="8">SNUC 105</strain>
        <strain evidence="9">SNUC 1363</strain>
        <strain evidence="7">SNUC 505</strain>
    </source>
</reference>
<proteinExistence type="inferred from homology"/>
<evidence type="ECO:0000313" key="11">
    <source>
        <dbReference type="Proteomes" id="UP000242144"/>
    </source>
</evidence>
<reference evidence="10 11" key="1">
    <citation type="journal article" date="2016" name="Front. Microbiol.">
        <title>Comprehensive Phylogenetic Analysis of Bovine Non-aureus Staphylococci Species Based on Whole-Genome Sequencing.</title>
        <authorList>
            <person name="Naushad S."/>
            <person name="Barkema H.W."/>
            <person name="Luby C."/>
            <person name="Condas L.A."/>
            <person name="Nobrega D.B."/>
            <person name="Carson D.A."/>
            <person name="De Buck J."/>
        </authorList>
    </citation>
    <scope>NUCLEOTIDE SEQUENCE [LARGE SCALE GENOMIC DNA]</scope>
    <source>
        <strain evidence="8 11">SNUC 105</strain>
        <strain evidence="9 10">SNUC 1363</strain>
        <strain evidence="7 12">SNUC 505</strain>
    </source>
</reference>
<reference evidence="6 13" key="3">
    <citation type="submission" date="2023-08" db="EMBL/GenBank/DDBJ databases">
        <title>Whole genome sequencing of Staphylococcus chromogenes NNSch 2386.</title>
        <authorList>
            <person name="Kropotov V.S."/>
            <person name="Boriskina E.V."/>
            <person name="Gordinskaya N.A."/>
            <person name="Shkurkina I.S."/>
            <person name="Kryazhev D.V."/>
            <person name="Alekseeva A.E."/>
            <person name="Makhova M.A."/>
        </authorList>
    </citation>
    <scope>NUCLEOTIDE SEQUENCE [LARGE SCALE GENOMIC DNA]</scope>
    <source>
        <strain evidence="6 13">NNSch 2386</strain>
    </source>
</reference>
<gene>
    <name evidence="8" type="ORF">BU638_07940</name>
    <name evidence="7" type="ORF">BU653_03200</name>
    <name evidence="9" type="ORF">BU676_01430</name>
    <name evidence="6" type="ORF">RCF65_06120</name>
</gene>
<organism evidence="7 12">
    <name type="scientific">Staphylococcus chromogenes</name>
    <name type="common">Staphylococcus hyicus subsp. chromogenes</name>
    <dbReference type="NCBI Taxonomy" id="46126"/>
    <lineage>
        <taxon>Bacteria</taxon>
        <taxon>Bacillati</taxon>
        <taxon>Bacillota</taxon>
        <taxon>Bacilli</taxon>
        <taxon>Bacillales</taxon>
        <taxon>Staphylococcaceae</taxon>
        <taxon>Staphylococcus</taxon>
    </lineage>
</organism>
<evidence type="ECO:0000313" key="12">
    <source>
        <dbReference type="Proteomes" id="UP000242704"/>
    </source>
</evidence>
<dbReference type="Proteomes" id="UP000242704">
    <property type="component" value="Unassembled WGS sequence"/>
</dbReference>
<dbReference type="RefSeq" id="WP_037575337.1">
    <property type="nucleotide sequence ID" value="NZ_BMDK01000002.1"/>
</dbReference>
<evidence type="ECO:0000256" key="4">
    <source>
        <dbReference type="SAM" id="Coils"/>
    </source>
</evidence>
<evidence type="ECO:0000256" key="2">
    <source>
        <dbReference type="ARBA" id="ARBA00006295"/>
    </source>
</evidence>
<dbReference type="CDD" id="cd16393">
    <property type="entry name" value="SPO0J_N"/>
    <property type="match status" value="1"/>
</dbReference>
<dbReference type="FunFam" id="3.90.1530.30:FF:000001">
    <property type="entry name" value="Chromosome partitioning protein ParB"/>
    <property type="match status" value="1"/>
</dbReference>
<dbReference type="GO" id="GO:0045881">
    <property type="term" value="P:positive regulation of sporulation resulting in formation of a cellular spore"/>
    <property type="evidence" value="ECO:0007669"/>
    <property type="project" value="TreeGrafter"/>
</dbReference>
<protein>
    <submittedName>
        <fullName evidence="7">ParB/RepB/Spo0J family partition protein</fullName>
    </submittedName>
</protein>
<dbReference type="AlphaFoldDB" id="A0AAE5T210"/>
<keyword evidence="4" id="KW-0175">Coiled coil</keyword>
<dbReference type="InterPro" id="IPR004437">
    <property type="entry name" value="ParB/RepB/Spo0J"/>
</dbReference>
<dbReference type="PANTHER" id="PTHR33375:SF8">
    <property type="entry name" value="NUCLEOID OCCLUSION PROTEIN"/>
    <property type="match status" value="1"/>
</dbReference>